<dbReference type="AlphaFoldDB" id="A0A3N2C782"/>
<evidence type="ECO:0000313" key="1">
    <source>
        <dbReference type="EMBL" id="ROR83372.1"/>
    </source>
</evidence>
<dbReference type="RefSeq" id="WP_085511212.1">
    <property type="nucleotide sequence ID" value="NZ_FXAP01000002.1"/>
</dbReference>
<evidence type="ECO:0000313" key="2">
    <source>
        <dbReference type="Proteomes" id="UP000266915"/>
    </source>
</evidence>
<dbReference type="Gene3D" id="3.40.50.300">
    <property type="entry name" value="P-loop containing nucleotide triphosphate hydrolases"/>
    <property type="match status" value="1"/>
</dbReference>
<dbReference type="SUPFAM" id="SSF52540">
    <property type="entry name" value="P-loop containing nucleoside triphosphate hydrolases"/>
    <property type="match status" value="1"/>
</dbReference>
<name>A0A3N2C782_9MICO</name>
<protein>
    <submittedName>
        <fullName evidence="1">Shikimate kinase</fullName>
    </submittedName>
</protein>
<organism evidence="1 2">
    <name type="scientific">Plantibacter flavus</name>
    <dbReference type="NCBI Taxonomy" id="150123"/>
    <lineage>
        <taxon>Bacteria</taxon>
        <taxon>Bacillati</taxon>
        <taxon>Actinomycetota</taxon>
        <taxon>Actinomycetes</taxon>
        <taxon>Micrococcales</taxon>
        <taxon>Microbacteriaceae</taxon>
        <taxon>Plantibacter</taxon>
    </lineage>
</organism>
<comment type="caution">
    <text evidence="1">The sequence shown here is derived from an EMBL/GenBank/DDBJ whole genome shotgun (WGS) entry which is preliminary data.</text>
</comment>
<dbReference type="EMBL" id="RKHL01000001">
    <property type="protein sequence ID" value="ROR83372.1"/>
    <property type="molecule type" value="Genomic_DNA"/>
</dbReference>
<keyword evidence="1" id="KW-0418">Kinase</keyword>
<gene>
    <name evidence="1" type="ORF">EDD42_3483</name>
</gene>
<keyword evidence="1" id="KW-0808">Transferase</keyword>
<dbReference type="GO" id="GO:0016301">
    <property type="term" value="F:kinase activity"/>
    <property type="evidence" value="ECO:0007669"/>
    <property type="project" value="UniProtKB-KW"/>
</dbReference>
<dbReference type="InterPro" id="IPR027417">
    <property type="entry name" value="P-loop_NTPase"/>
</dbReference>
<dbReference type="Proteomes" id="UP000266915">
    <property type="component" value="Unassembled WGS sequence"/>
</dbReference>
<accession>A0A3N2C782</accession>
<reference evidence="1 2" key="1">
    <citation type="submission" date="2018-11" db="EMBL/GenBank/DDBJ databases">
        <title>Sequencing the genomes of 1000 actinobacteria strains.</title>
        <authorList>
            <person name="Klenk H.-P."/>
        </authorList>
    </citation>
    <scope>NUCLEOTIDE SEQUENCE [LARGE SCALE GENOMIC DNA]</scope>
    <source>
        <strain evidence="1 2">DSM 14012</strain>
    </source>
</reference>
<sequence length="167" mass="17793">MRPLVLSGGPAVGKSTCGRRLAGERERAAFIDADDVRQLIVVGDATLWSGPEGRAQHLLAVRNAAALARNLGDAGFDVVIADVVTVDALAAYRAELPDCLVVHLALPVDEARARAATRPAYLTDAEFDLLHDLLASPPEVDVVLDVSGFTIDRQVEAIRDVWSSASR</sequence>
<proteinExistence type="predicted"/>
<keyword evidence="2" id="KW-1185">Reference proteome</keyword>